<sequence>MNHQAYADEVCLGKHKKPKRPPDMPRPSAAAIKKLQEGASGACLF</sequence>
<name>A0AB39R2C5_9ACTN</name>
<reference evidence="2" key="1">
    <citation type="submission" date="2024-07" db="EMBL/GenBank/DDBJ databases">
        <authorList>
            <person name="Yu S.T."/>
        </authorList>
    </citation>
    <scope>NUCLEOTIDE SEQUENCE</scope>
    <source>
        <strain evidence="2">R39</strain>
    </source>
</reference>
<evidence type="ECO:0000256" key="1">
    <source>
        <dbReference type="SAM" id="MobiDB-lite"/>
    </source>
</evidence>
<dbReference type="EMBL" id="CP163441">
    <property type="protein sequence ID" value="XDQ47855.1"/>
    <property type="molecule type" value="Genomic_DNA"/>
</dbReference>
<feature type="region of interest" description="Disordered" evidence="1">
    <location>
        <begin position="1"/>
        <end position="27"/>
    </location>
</feature>
<accession>A0AB39R2C5</accession>
<protein>
    <submittedName>
        <fullName evidence="2">Uncharacterized protein</fullName>
    </submittedName>
</protein>
<dbReference type="RefSeq" id="WP_369226715.1">
    <property type="nucleotide sequence ID" value="NZ_CP163441.1"/>
</dbReference>
<organism evidence="2">
    <name type="scientific">Streptomyces sp. R39</name>
    <dbReference type="NCBI Taxonomy" id="3238631"/>
    <lineage>
        <taxon>Bacteria</taxon>
        <taxon>Bacillati</taxon>
        <taxon>Actinomycetota</taxon>
        <taxon>Actinomycetes</taxon>
        <taxon>Kitasatosporales</taxon>
        <taxon>Streptomycetaceae</taxon>
        <taxon>Streptomyces</taxon>
    </lineage>
</organism>
<evidence type="ECO:0000313" key="2">
    <source>
        <dbReference type="EMBL" id="XDQ47855.1"/>
    </source>
</evidence>
<gene>
    <name evidence="2" type="ORF">AB5J52_39405</name>
</gene>
<dbReference type="AlphaFoldDB" id="A0AB39R2C5"/>
<proteinExistence type="predicted"/>